<keyword evidence="2" id="KW-1185">Reference proteome</keyword>
<dbReference type="EMBL" id="RDPI01000123">
    <property type="protein sequence ID" value="MBF4375388.1"/>
    <property type="molecule type" value="Genomic_DNA"/>
</dbReference>
<reference evidence="1 2" key="1">
    <citation type="journal article" date="2021" name="PeerJ">
        <title>Analysis of 44 Vibrio anguillarum genomes reveals high genetic diversity.</title>
        <authorList>
            <person name="Hansen M.J."/>
            <person name="Dalsgaard I."/>
        </authorList>
    </citation>
    <scope>NUCLEOTIDE SEQUENCE [LARGE SCALE GENOMIC DNA]</scope>
    <source>
        <strain evidence="1 2">040915-1/1B</strain>
    </source>
</reference>
<sequence length="227" mass="25920">MFEMSKALHERAMEIRSNLGDHGDPYEESLLKGEVTVGLKIMVKEIFDHLRSSLDYCARETVSTYLPNLDGKIIYFPIVSHEFKEENFKGRIGQLLPEITTKKPELIPVFASFQAFSSPDNIWLSKFATLCNKSKHEQLSVINCLGAKAHYSKNEKGETIVEYSDQSEITFKRMPLMMITGYPDGGEGECYHHYILFDEIRVELLTFLDDCISGVKYIISELESAQT</sequence>
<evidence type="ECO:0008006" key="3">
    <source>
        <dbReference type="Google" id="ProtNLM"/>
    </source>
</evidence>
<name>A0ABR9ZAA5_VIBAN</name>
<dbReference type="RefSeq" id="WP_194664258.1">
    <property type="nucleotide sequence ID" value="NZ_RDPI01000123.1"/>
</dbReference>
<protein>
    <recommendedName>
        <fullName evidence="3">DUF3786 domain-containing protein</fullName>
    </recommendedName>
</protein>
<organism evidence="1 2">
    <name type="scientific">Vibrio anguillarum</name>
    <name type="common">Listonella anguillarum</name>
    <dbReference type="NCBI Taxonomy" id="55601"/>
    <lineage>
        <taxon>Bacteria</taxon>
        <taxon>Pseudomonadati</taxon>
        <taxon>Pseudomonadota</taxon>
        <taxon>Gammaproteobacteria</taxon>
        <taxon>Vibrionales</taxon>
        <taxon>Vibrionaceae</taxon>
        <taxon>Vibrio</taxon>
    </lineage>
</organism>
<dbReference type="Proteomes" id="UP000726136">
    <property type="component" value="Unassembled WGS sequence"/>
</dbReference>
<gene>
    <name evidence="1" type="ORF">EAY46_20380</name>
</gene>
<proteinExistence type="predicted"/>
<evidence type="ECO:0000313" key="1">
    <source>
        <dbReference type="EMBL" id="MBF4375388.1"/>
    </source>
</evidence>
<comment type="caution">
    <text evidence="1">The sequence shown here is derived from an EMBL/GenBank/DDBJ whole genome shotgun (WGS) entry which is preliminary data.</text>
</comment>
<accession>A0ABR9ZAA5</accession>
<evidence type="ECO:0000313" key="2">
    <source>
        <dbReference type="Proteomes" id="UP000726136"/>
    </source>
</evidence>